<comment type="caution">
    <text evidence="1">The sequence shown here is derived from an EMBL/GenBank/DDBJ whole genome shotgun (WGS) entry which is preliminary data.</text>
</comment>
<dbReference type="RefSeq" id="WP_263339761.1">
    <property type="nucleotide sequence ID" value="NZ_JAGSYH010000005.1"/>
</dbReference>
<gene>
    <name evidence="1" type="ORF">ACFPT7_12925</name>
</gene>
<evidence type="ECO:0000313" key="1">
    <source>
        <dbReference type="EMBL" id="MFC5863201.1"/>
    </source>
</evidence>
<accession>A0ABW1EFY6</accession>
<sequence length="55" mass="5946">MIEKPPAHGFDCHAVSAAEKALSQKPDDPAINILVAEALVGERDFEAAEPYLKKL</sequence>
<keyword evidence="2" id="KW-1185">Reference proteome</keyword>
<dbReference type="EMBL" id="JBHSPH010000003">
    <property type="protein sequence ID" value="MFC5863201.1"/>
    <property type="molecule type" value="Genomic_DNA"/>
</dbReference>
<name>A0ABW1EFY6_9BACT</name>
<organism evidence="1 2">
    <name type="scientific">Acidicapsa dinghuensis</name>
    <dbReference type="NCBI Taxonomy" id="2218256"/>
    <lineage>
        <taxon>Bacteria</taxon>
        <taxon>Pseudomonadati</taxon>
        <taxon>Acidobacteriota</taxon>
        <taxon>Terriglobia</taxon>
        <taxon>Terriglobales</taxon>
        <taxon>Acidobacteriaceae</taxon>
        <taxon>Acidicapsa</taxon>
    </lineage>
</organism>
<proteinExistence type="predicted"/>
<evidence type="ECO:0000313" key="2">
    <source>
        <dbReference type="Proteomes" id="UP001596091"/>
    </source>
</evidence>
<dbReference type="Proteomes" id="UP001596091">
    <property type="component" value="Unassembled WGS sequence"/>
</dbReference>
<protein>
    <submittedName>
        <fullName evidence="1">Tetratricopeptide repeat protein</fullName>
    </submittedName>
</protein>
<reference evidence="2" key="1">
    <citation type="journal article" date="2019" name="Int. J. Syst. Evol. Microbiol.">
        <title>The Global Catalogue of Microorganisms (GCM) 10K type strain sequencing project: providing services to taxonomists for standard genome sequencing and annotation.</title>
        <authorList>
            <consortium name="The Broad Institute Genomics Platform"/>
            <consortium name="The Broad Institute Genome Sequencing Center for Infectious Disease"/>
            <person name="Wu L."/>
            <person name="Ma J."/>
        </authorList>
    </citation>
    <scope>NUCLEOTIDE SEQUENCE [LARGE SCALE GENOMIC DNA]</scope>
    <source>
        <strain evidence="2">JCM 4087</strain>
    </source>
</reference>